<evidence type="ECO:0000256" key="1">
    <source>
        <dbReference type="ARBA" id="ARBA00004123"/>
    </source>
</evidence>
<dbReference type="CDD" id="cd12148">
    <property type="entry name" value="fungal_TF_MHR"/>
    <property type="match status" value="1"/>
</dbReference>
<keyword evidence="4" id="KW-0175">Coiled coil</keyword>
<feature type="region of interest" description="Disordered" evidence="5">
    <location>
        <begin position="669"/>
        <end position="729"/>
    </location>
</feature>
<dbReference type="Proteomes" id="UP000294933">
    <property type="component" value="Unassembled WGS sequence"/>
</dbReference>
<dbReference type="CDD" id="cd00067">
    <property type="entry name" value="GAL4"/>
    <property type="match status" value="1"/>
</dbReference>
<proteinExistence type="predicted"/>
<gene>
    <name evidence="7" type="ORF">BD410DRAFT_900945</name>
</gene>
<evidence type="ECO:0000256" key="3">
    <source>
        <dbReference type="ARBA" id="ARBA00023242"/>
    </source>
</evidence>
<dbReference type="SMART" id="SM00066">
    <property type="entry name" value="GAL4"/>
    <property type="match status" value="1"/>
</dbReference>
<dbReference type="InterPro" id="IPR001138">
    <property type="entry name" value="Zn2Cys6_DnaBD"/>
</dbReference>
<dbReference type="PANTHER" id="PTHR31001">
    <property type="entry name" value="UNCHARACTERIZED TRANSCRIPTIONAL REGULATORY PROTEIN"/>
    <property type="match status" value="1"/>
</dbReference>
<organism evidence="7 8">
    <name type="scientific">Rickenella mellea</name>
    <dbReference type="NCBI Taxonomy" id="50990"/>
    <lineage>
        <taxon>Eukaryota</taxon>
        <taxon>Fungi</taxon>
        <taxon>Dikarya</taxon>
        <taxon>Basidiomycota</taxon>
        <taxon>Agaricomycotina</taxon>
        <taxon>Agaricomycetes</taxon>
        <taxon>Hymenochaetales</taxon>
        <taxon>Rickenellaceae</taxon>
        <taxon>Rickenella</taxon>
    </lineage>
</organism>
<sequence length="853" mass="94464">MPAEYSRFEVGKRERAMRRVGYSVELKQIDQELKRSRGELACAECNRLKVKCDKKVPCSSCVRRGVSDLCPKNALADVRDTREPVTDTERLKVKVMEMSERIRQLEDALEIATANMPARHPLLRDELLAIKRGFGGLETGNVSAKQEDVLTDDFGTLTISDDGSSRFMGRTGGSESQMMADLLAEPDVLISSDFSFASPTIMSQDLIDPGDIRRVEGAMPSFERATTLCETYLQQASWFFQLVRRPQLIDELLVPIYQRIESDAPTNIDDDVKYRHSLALLLSVFALGALQDLTLPPYNDEAHTFYLLAHSLINMESAADCPSLTVVQALGTMCSYFMLSGSIHSMDRTRTMLGYVSVLAAAIGLHRDPARWKLDEKAVQRRREVFWQLFMVTNWQGLKSGRPLVFTLPFIETELPNDCEQVFASDGSVQAGGWQWSYMFTKEILSEINAMSSRVGSVKYSDVMELDSKIRDFGVPQHLQARPTESSWENDGPYVTMQRFLAISCYNTTFIELHRNFFAKALLDCPNDPLSGQYAASFLSTYRASIAVLRNLREHFNLCPDLLVRNIIPWIHVFSALVVLGAVVIRGPTSSLTPAAMIELTLGVAVFEKAAEANAQWAKRALTVLVGIREKALATYTWHRNGQPIMDKSVTKGSTRSYWVAETDLYCRPSSSTKYSSGNQSGSVTHLSPSPPLSEEAFQPQGLKLSEQLTNPPRPVDKSNPQSPIPDGVSEQDLAAFLAAVSNVYPATVPFSSSPAGQTSIPEQPETFLPPQAHHGPSDPFGSTIAADGAYSSHDMESVSTMAFEMDAYGIPTMDAFGMSSMDIAMDESWSTFLQDSGFMLNPAEALGPLSFT</sequence>
<dbReference type="GO" id="GO:0003677">
    <property type="term" value="F:DNA binding"/>
    <property type="evidence" value="ECO:0007669"/>
    <property type="project" value="InterPro"/>
</dbReference>
<feature type="domain" description="Zn(2)-C6 fungal-type" evidence="6">
    <location>
        <begin position="41"/>
        <end position="70"/>
    </location>
</feature>
<reference evidence="7 8" key="1">
    <citation type="submission" date="2018-06" db="EMBL/GenBank/DDBJ databases">
        <title>A transcriptomic atlas of mushroom development highlights an independent origin of complex multicellularity.</title>
        <authorList>
            <consortium name="DOE Joint Genome Institute"/>
            <person name="Krizsan K."/>
            <person name="Almasi E."/>
            <person name="Merenyi Z."/>
            <person name="Sahu N."/>
            <person name="Viragh M."/>
            <person name="Koszo T."/>
            <person name="Mondo S."/>
            <person name="Kiss B."/>
            <person name="Balint B."/>
            <person name="Kues U."/>
            <person name="Barry K."/>
            <person name="Hegedus J.C."/>
            <person name="Henrissat B."/>
            <person name="Johnson J."/>
            <person name="Lipzen A."/>
            <person name="Ohm R."/>
            <person name="Nagy I."/>
            <person name="Pangilinan J."/>
            <person name="Yan J."/>
            <person name="Xiong Y."/>
            <person name="Grigoriev I.V."/>
            <person name="Hibbett D.S."/>
            <person name="Nagy L.G."/>
        </authorList>
    </citation>
    <scope>NUCLEOTIDE SEQUENCE [LARGE SCALE GENOMIC DNA]</scope>
    <source>
        <strain evidence="7 8">SZMC22713</strain>
    </source>
</reference>
<comment type="subcellular location">
    <subcellularLocation>
        <location evidence="1">Nucleus</location>
    </subcellularLocation>
</comment>
<keyword evidence="8" id="KW-1185">Reference proteome</keyword>
<keyword evidence="3" id="KW-0539">Nucleus</keyword>
<dbReference type="GO" id="GO:0005634">
    <property type="term" value="C:nucleus"/>
    <property type="evidence" value="ECO:0007669"/>
    <property type="project" value="UniProtKB-SubCell"/>
</dbReference>
<dbReference type="VEuPathDB" id="FungiDB:BD410DRAFT_900945"/>
<dbReference type="InterPro" id="IPR050613">
    <property type="entry name" value="Sec_Metabolite_Reg"/>
</dbReference>
<dbReference type="GO" id="GO:0008270">
    <property type="term" value="F:zinc ion binding"/>
    <property type="evidence" value="ECO:0007669"/>
    <property type="project" value="InterPro"/>
</dbReference>
<dbReference type="Gene3D" id="4.10.240.10">
    <property type="entry name" value="Zn(2)-C6 fungal-type DNA-binding domain"/>
    <property type="match status" value="1"/>
</dbReference>
<dbReference type="PROSITE" id="PS50048">
    <property type="entry name" value="ZN2_CY6_FUNGAL_2"/>
    <property type="match status" value="1"/>
</dbReference>
<evidence type="ECO:0000256" key="4">
    <source>
        <dbReference type="SAM" id="Coils"/>
    </source>
</evidence>
<dbReference type="SUPFAM" id="SSF57701">
    <property type="entry name" value="Zn2/Cys6 DNA-binding domain"/>
    <property type="match status" value="1"/>
</dbReference>
<evidence type="ECO:0000259" key="6">
    <source>
        <dbReference type="PROSITE" id="PS50048"/>
    </source>
</evidence>
<name>A0A4Y7PSV9_9AGAM</name>
<dbReference type="STRING" id="50990.A0A4Y7PSV9"/>
<dbReference type="EMBL" id="ML170211">
    <property type="protein sequence ID" value="TDL18161.1"/>
    <property type="molecule type" value="Genomic_DNA"/>
</dbReference>
<dbReference type="GO" id="GO:0000981">
    <property type="term" value="F:DNA-binding transcription factor activity, RNA polymerase II-specific"/>
    <property type="evidence" value="ECO:0007669"/>
    <property type="project" value="InterPro"/>
</dbReference>
<dbReference type="Pfam" id="PF04082">
    <property type="entry name" value="Fungal_trans"/>
    <property type="match status" value="1"/>
</dbReference>
<dbReference type="Pfam" id="PF00172">
    <property type="entry name" value="Zn_clus"/>
    <property type="match status" value="1"/>
</dbReference>
<accession>A0A4Y7PSV9</accession>
<dbReference type="OrthoDB" id="424974at2759"/>
<keyword evidence="2" id="KW-0479">Metal-binding</keyword>
<dbReference type="AlphaFoldDB" id="A0A4Y7PSV9"/>
<protein>
    <recommendedName>
        <fullName evidence="6">Zn(2)-C6 fungal-type domain-containing protein</fullName>
    </recommendedName>
</protein>
<feature type="coiled-coil region" evidence="4">
    <location>
        <begin position="88"/>
        <end position="115"/>
    </location>
</feature>
<evidence type="ECO:0000256" key="5">
    <source>
        <dbReference type="SAM" id="MobiDB-lite"/>
    </source>
</evidence>
<dbReference type="GO" id="GO:0006351">
    <property type="term" value="P:DNA-templated transcription"/>
    <property type="evidence" value="ECO:0007669"/>
    <property type="project" value="InterPro"/>
</dbReference>
<evidence type="ECO:0000256" key="2">
    <source>
        <dbReference type="ARBA" id="ARBA00022723"/>
    </source>
</evidence>
<dbReference type="PANTHER" id="PTHR31001:SF56">
    <property type="entry name" value="ZN(2)-C6 FUNGAL-TYPE DOMAIN-CONTAINING PROTEIN"/>
    <property type="match status" value="1"/>
</dbReference>
<evidence type="ECO:0000313" key="7">
    <source>
        <dbReference type="EMBL" id="TDL18161.1"/>
    </source>
</evidence>
<dbReference type="InterPro" id="IPR007219">
    <property type="entry name" value="XnlR_reg_dom"/>
</dbReference>
<evidence type="ECO:0000313" key="8">
    <source>
        <dbReference type="Proteomes" id="UP000294933"/>
    </source>
</evidence>
<feature type="compositionally biased region" description="Polar residues" evidence="5">
    <location>
        <begin position="669"/>
        <end position="688"/>
    </location>
</feature>
<dbReference type="InterPro" id="IPR036864">
    <property type="entry name" value="Zn2-C6_fun-type_DNA-bd_sf"/>
</dbReference>